<dbReference type="Gene3D" id="3.50.50.60">
    <property type="entry name" value="FAD/NAD(P)-binding domain"/>
    <property type="match status" value="2"/>
</dbReference>
<reference evidence="5 6" key="1">
    <citation type="submission" date="2021-08" db="EMBL/GenBank/DDBJ databases">
        <authorList>
            <person name="Peeters C."/>
        </authorList>
    </citation>
    <scope>NUCLEOTIDE SEQUENCE [LARGE SCALE GENOMIC DNA]</scope>
    <source>
        <strain evidence="5 6">LMG 32289</strain>
    </source>
</reference>
<dbReference type="PROSITE" id="PS50042">
    <property type="entry name" value="CNMP_BINDING_3"/>
    <property type="match status" value="1"/>
</dbReference>
<dbReference type="InterPro" id="IPR036188">
    <property type="entry name" value="FAD/NAD-bd_sf"/>
</dbReference>
<dbReference type="RefSeq" id="WP_223983055.1">
    <property type="nucleotide sequence ID" value="NZ_CAJZAG010000002.1"/>
</dbReference>
<evidence type="ECO:0000313" key="6">
    <source>
        <dbReference type="Proteomes" id="UP000706525"/>
    </source>
</evidence>
<evidence type="ECO:0000256" key="2">
    <source>
        <dbReference type="ARBA" id="ARBA00023002"/>
    </source>
</evidence>
<dbReference type="Proteomes" id="UP000706525">
    <property type="component" value="Unassembled WGS sequence"/>
</dbReference>
<feature type="compositionally biased region" description="Low complexity" evidence="3">
    <location>
        <begin position="1"/>
        <end position="18"/>
    </location>
</feature>
<feature type="domain" description="Cyclic nucleotide-binding" evidence="4">
    <location>
        <begin position="25"/>
        <end position="145"/>
    </location>
</feature>
<dbReference type="CDD" id="cd00038">
    <property type="entry name" value="CAP_ED"/>
    <property type="match status" value="1"/>
</dbReference>
<dbReference type="EMBL" id="CAJZAG010000002">
    <property type="protein sequence ID" value="CAG9166691.1"/>
    <property type="molecule type" value="Genomic_DNA"/>
</dbReference>
<sequence>MTSTTPTTPTTSDIPDSMSSRRHQMFMKISEPELARIGRFGTLRCYGPGKHLECTGVRTAGMFVILSGTVQINQRDGLGNTRPLAQFVRGDFAAELAAMSGKPSLVDAVAIDHVETLLVSPQQLRAMIVEEADLGEHLIRALILRRVSLIEWGESGPVLIGRPGSGSLLHLESFLRMNGEPYRVVDAREDAGAAALIEQYGAAGDDPVVVCPNGAVLVNPTETELARCMGMIETHERTEVFDVAVVGAGPAGLATAVYAASEGLHVVVLDRRAYGGQAGASARIENYLGFPTGISGAALTGRAHVQAEKFGAELWIPSEVRSLDCARTGPENAMQIELTDGRHLRVRTVVIASGARYRRPNVPMLSDFEGRGVFYWASAIEARSCAHAEIVLVGGGNSAGQAAVFLSQHAGKVNVLVRGPGLAATMSRYLIDRIAATPNIEVLPHTEVVALHKGSCDGLVGVTWQNRQTGIETRRDIRNVFLFVGAEPETRWLEGCDVTTDRSGFVRTGAAAIDSPLDRHPAALETCVPGVFAVGDVRSGSVKRVGGAIGEGAAVVAQIHEFLALADAEAAATAMEVVPATATV</sequence>
<comment type="caution">
    <text evidence="5">The sequence shown here is derived from an EMBL/GenBank/DDBJ whole genome shotgun (WGS) entry which is preliminary data.</text>
</comment>
<dbReference type="Pfam" id="PF07992">
    <property type="entry name" value="Pyr_redox_2"/>
    <property type="match status" value="1"/>
</dbReference>
<dbReference type="PRINTS" id="PR00469">
    <property type="entry name" value="PNDRDTASEII"/>
</dbReference>
<dbReference type="InterPro" id="IPR023753">
    <property type="entry name" value="FAD/NAD-binding_dom"/>
</dbReference>
<dbReference type="PRINTS" id="PR00368">
    <property type="entry name" value="FADPNR"/>
</dbReference>
<dbReference type="Pfam" id="PF00027">
    <property type="entry name" value="cNMP_binding"/>
    <property type="match status" value="1"/>
</dbReference>
<accession>A0ABN7Y2T1</accession>
<protein>
    <submittedName>
        <fullName evidence="5">Ferredoxin--NADP reductase</fullName>
        <ecNumber evidence="5">1.18.1.2</ecNumber>
    </submittedName>
</protein>
<name>A0ABN7Y2T1_9BURK</name>
<keyword evidence="1" id="KW-0285">Flavoprotein</keyword>
<feature type="region of interest" description="Disordered" evidence="3">
    <location>
        <begin position="1"/>
        <end position="21"/>
    </location>
</feature>
<evidence type="ECO:0000313" key="5">
    <source>
        <dbReference type="EMBL" id="CAG9166691.1"/>
    </source>
</evidence>
<evidence type="ECO:0000259" key="4">
    <source>
        <dbReference type="PROSITE" id="PS50042"/>
    </source>
</evidence>
<evidence type="ECO:0000256" key="1">
    <source>
        <dbReference type="ARBA" id="ARBA00022630"/>
    </source>
</evidence>
<dbReference type="InterPro" id="IPR000595">
    <property type="entry name" value="cNMP-bd_dom"/>
</dbReference>
<dbReference type="EC" id="1.18.1.2" evidence="5"/>
<dbReference type="SUPFAM" id="SSF51905">
    <property type="entry name" value="FAD/NAD(P)-binding domain"/>
    <property type="match status" value="1"/>
</dbReference>
<gene>
    <name evidence="5" type="ORF">LMG32289_01135</name>
</gene>
<proteinExistence type="predicted"/>
<evidence type="ECO:0000256" key="3">
    <source>
        <dbReference type="SAM" id="MobiDB-lite"/>
    </source>
</evidence>
<dbReference type="InterPro" id="IPR014710">
    <property type="entry name" value="RmlC-like_jellyroll"/>
</dbReference>
<keyword evidence="6" id="KW-1185">Reference proteome</keyword>
<dbReference type="PANTHER" id="PTHR48105">
    <property type="entry name" value="THIOREDOXIN REDUCTASE 1-RELATED-RELATED"/>
    <property type="match status" value="1"/>
</dbReference>
<dbReference type="InterPro" id="IPR018490">
    <property type="entry name" value="cNMP-bd_dom_sf"/>
</dbReference>
<keyword evidence="2 5" id="KW-0560">Oxidoreductase</keyword>
<dbReference type="Gene3D" id="2.60.120.10">
    <property type="entry name" value="Jelly Rolls"/>
    <property type="match status" value="1"/>
</dbReference>
<dbReference type="SUPFAM" id="SSF51206">
    <property type="entry name" value="cAMP-binding domain-like"/>
    <property type="match status" value="1"/>
</dbReference>
<dbReference type="GO" id="GO:0004324">
    <property type="term" value="F:ferredoxin-NADP+ reductase activity"/>
    <property type="evidence" value="ECO:0007669"/>
    <property type="project" value="UniProtKB-EC"/>
</dbReference>
<organism evidence="5 6">
    <name type="scientific">Cupriavidus pampae</name>
    <dbReference type="NCBI Taxonomy" id="659251"/>
    <lineage>
        <taxon>Bacteria</taxon>
        <taxon>Pseudomonadati</taxon>
        <taxon>Pseudomonadota</taxon>
        <taxon>Betaproteobacteria</taxon>
        <taxon>Burkholderiales</taxon>
        <taxon>Burkholderiaceae</taxon>
        <taxon>Cupriavidus</taxon>
    </lineage>
</organism>
<dbReference type="InterPro" id="IPR050097">
    <property type="entry name" value="Ferredoxin-NADP_redctase_2"/>
</dbReference>